<evidence type="ECO:0000313" key="4">
    <source>
        <dbReference type="Proteomes" id="UP001323798"/>
    </source>
</evidence>
<feature type="region of interest" description="Disordered" evidence="1">
    <location>
        <begin position="64"/>
        <end position="84"/>
    </location>
</feature>
<keyword evidence="3" id="KW-0560">Oxidoreductase</keyword>
<reference evidence="3 4" key="1">
    <citation type="submission" date="2023-11" db="EMBL/GenBank/DDBJ databases">
        <title>Genome sequence of Microbacterium rhizosphaerae KACC 19337.</title>
        <authorList>
            <person name="Choi H."/>
            <person name="Kim S."/>
            <person name="Kim Y."/>
            <person name="Kwon S.-W."/>
            <person name="Heo J."/>
        </authorList>
    </citation>
    <scope>NUCLEOTIDE SEQUENCE [LARGE SCALE GENOMIC DNA]</scope>
    <source>
        <strain evidence="3 4">KACC 19337</strain>
    </source>
</reference>
<organism evidence="3 4">
    <name type="scientific">Microbacterium rhizosphaerae</name>
    <dbReference type="NCBI Taxonomy" id="1678237"/>
    <lineage>
        <taxon>Bacteria</taxon>
        <taxon>Bacillati</taxon>
        <taxon>Actinomycetota</taxon>
        <taxon>Actinomycetes</taxon>
        <taxon>Micrococcales</taxon>
        <taxon>Microbacteriaceae</taxon>
        <taxon>Microbacterium</taxon>
    </lineage>
</organism>
<keyword evidence="3" id="KW-0223">Dioxygenase</keyword>
<proteinExistence type="predicted"/>
<evidence type="ECO:0000256" key="2">
    <source>
        <dbReference type="SAM" id="Phobius"/>
    </source>
</evidence>
<dbReference type="GO" id="GO:0051213">
    <property type="term" value="F:dioxygenase activity"/>
    <property type="evidence" value="ECO:0007669"/>
    <property type="project" value="UniProtKB-KW"/>
</dbReference>
<keyword evidence="2" id="KW-0472">Membrane</keyword>
<feature type="transmembrane region" description="Helical" evidence="2">
    <location>
        <begin position="41"/>
        <end position="64"/>
    </location>
</feature>
<name>A0ABZ0SHA4_9MICO</name>
<keyword evidence="4" id="KW-1185">Reference proteome</keyword>
<accession>A0ABZ0SHA4</accession>
<dbReference type="PROSITE" id="PS50096">
    <property type="entry name" value="IQ"/>
    <property type="match status" value="1"/>
</dbReference>
<protein>
    <submittedName>
        <fullName evidence="3">Dioxygenase</fullName>
    </submittedName>
</protein>
<dbReference type="EMBL" id="CP139368">
    <property type="protein sequence ID" value="WPR88029.1"/>
    <property type="molecule type" value="Genomic_DNA"/>
</dbReference>
<keyword evidence="2" id="KW-0812">Transmembrane</keyword>
<gene>
    <name evidence="3" type="ORF">SM116_09530</name>
</gene>
<keyword evidence="2" id="KW-1133">Transmembrane helix</keyword>
<sequence length="84" mass="8861">MATGGKGQGRAAREVRERNRTYLARKEYHDGQLRRRRRDDVVAGVAGGILILAIVGGQIAYFTVGPGSSHPSPTPSSSPSPSAS</sequence>
<evidence type="ECO:0000256" key="1">
    <source>
        <dbReference type="SAM" id="MobiDB-lite"/>
    </source>
</evidence>
<dbReference type="Proteomes" id="UP001323798">
    <property type="component" value="Chromosome"/>
</dbReference>
<dbReference type="RefSeq" id="WP_320940751.1">
    <property type="nucleotide sequence ID" value="NZ_BAABEU010000010.1"/>
</dbReference>
<evidence type="ECO:0000313" key="3">
    <source>
        <dbReference type="EMBL" id="WPR88029.1"/>
    </source>
</evidence>